<gene>
    <name evidence="2" type="ORF">HanXRQr2_Chr13g0585861</name>
</gene>
<sequence>MADSVDGAPPDSWEVADVDAAVSRLMLSSKRESNNSSPNLTTGSSSEINSELLAPVRSSSGGVLEDLMNTVDQFLRGSVSA</sequence>
<feature type="compositionally biased region" description="Polar residues" evidence="1">
    <location>
        <begin position="34"/>
        <end position="49"/>
    </location>
</feature>
<organism evidence="2 3">
    <name type="scientific">Helianthus annuus</name>
    <name type="common">Common sunflower</name>
    <dbReference type="NCBI Taxonomy" id="4232"/>
    <lineage>
        <taxon>Eukaryota</taxon>
        <taxon>Viridiplantae</taxon>
        <taxon>Streptophyta</taxon>
        <taxon>Embryophyta</taxon>
        <taxon>Tracheophyta</taxon>
        <taxon>Spermatophyta</taxon>
        <taxon>Magnoliopsida</taxon>
        <taxon>eudicotyledons</taxon>
        <taxon>Gunneridae</taxon>
        <taxon>Pentapetalae</taxon>
        <taxon>asterids</taxon>
        <taxon>campanulids</taxon>
        <taxon>Asterales</taxon>
        <taxon>Asteraceae</taxon>
        <taxon>Asteroideae</taxon>
        <taxon>Heliantheae alliance</taxon>
        <taxon>Heliantheae</taxon>
        <taxon>Helianthus</taxon>
    </lineage>
</organism>
<protein>
    <submittedName>
        <fullName evidence="2">Uncharacterized protein</fullName>
    </submittedName>
</protein>
<reference evidence="2" key="1">
    <citation type="journal article" date="2017" name="Nature">
        <title>The sunflower genome provides insights into oil metabolism, flowering and Asterid evolution.</title>
        <authorList>
            <person name="Badouin H."/>
            <person name="Gouzy J."/>
            <person name="Grassa C.J."/>
            <person name="Murat F."/>
            <person name="Staton S.E."/>
            <person name="Cottret L."/>
            <person name="Lelandais-Briere C."/>
            <person name="Owens G.L."/>
            <person name="Carrere S."/>
            <person name="Mayjonade B."/>
            <person name="Legrand L."/>
            <person name="Gill N."/>
            <person name="Kane N.C."/>
            <person name="Bowers J.E."/>
            <person name="Hubner S."/>
            <person name="Bellec A."/>
            <person name="Berard A."/>
            <person name="Berges H."/>
            <person name="Blanchet N."/>
            <person name="Boniface M.C."/>
            <person name="Brunel D."/>
            <person name="Catrice O."/>
            <person name="Chaidir N."/>
            <person name="Claudel C."/>
            <person name="Donnadieu C."/>
            <person name="Faraut T."/>
            <person name="Fievet G."/>
            <person name="Helmstetter N."/>
            <person name="King M."/>
            <person name="Knapp S.J."/>
            <person name="Lai Z."/>
            <person name="Le Paslier M.C."/>
            <person name="Lippi Y."/>
            <person name="Lorenzon L."/>
            <person name="Mandel J.R."/>
            <person name="Marage G."/>
            <person name="Marchand G."/>
            <person name="Marquand E."/>
            <person name="Bret-Mestries E."/>
            <person name="Morien E."/>
            <person name="Nambeesan S."/>
            <person name="Nguyen T."/>
            <person name="Pegot-Espagnet P."/>
            <person name="Pouilly N."/>
            <person name="Raftis F."/>
            <person name="Sallet E."/>
            <person name="Schiex T."/>
            <person name="Thomas J."/>
            <person name="Vandecasteele C."/>
            <person name="Vares D."/>
            <person name="Vear F."/>
            <person name="Vautrin S."/>
            <person name="Crespi M."/>
            <person name="Mangin B."/>
            <person name="Burke J.M."/>
            <person name="Salse J."/>
            <person name="Munos S."/>
            <person name="Vincourt P."/>
            <person name="Rieseberg L.H."/>
            <person name="Langlade N.B."/>
        </authorList>
    </citation>
    <scope>NUCLEOTIDE SEQUENCE</scope>
    <source>
        <tissue evidence="2">Leaves</tissue>
    </source>
</reference>
<dbReference type="EMBL" id="MNCJ02000328">
    <property type="protein sequence ID" value="KAF5773188.1"/>
    <property type="molecule type" value="Genomic_DNA"/>
</dbReference>
<dbReference type="Proteomes" id="UP000215914">
    <property type="component" value="Unassembled WGS sequence"/>
</dbReference>
<feature type="region of interest" description="Disordered" evidence="1">
    <location>
        <begin position="28"/>
        <end position="49"/>
    </location>
</feature>
<evidence type="ECO:0000313" key="3">
    <source>
        <dbReference type="Proteomes" id="UP000215914"/>
    </source>
</evidence>
<comment type="caution">
    <text evidence="2">The sequence shown here is derived from an EMBL/GenBank/DDBJ whole genome shotgun (WGS) entry which is preliminary data.</text>
</comment>
<dbReference type="AlphaFoldDB" id="A0A9K3HBP5"/>
<proteinExistence type="predicted"/>
<evidence type="ECO:0000256" key="1">
    <source>
        <dbReference type="SAM" id="MobiDB-lite"/>
    </source>
</evidence>
<accession>A0A9K3HBP5</accession>
<name>A0A9K3HBP5_HELAN</name>
<dbReference type="Gramene" id="mRNA:HanXRQr2_Chr13g0585861">
    <property type="protein sequence ID" value="CDS:HanXRQr2_Chr13g0585861.1"/>
    <property type="gene ID" value="HanXRQr2_Chr13g0585861"/>
</dbReference>
<evidence type="ECO:0000313" key="2">
    <source>
        <dbReference type="EMBL" id="KAF5773188.1"/>
    </source>
</evidence>
<keyword evidence="3" id="KW-1185">Reference proteome</keyword>
<reference evidence="2" key="2">
    <citation type="submission" date="2020-06" db="EMBL/GenBank/DDBJ databases">
        <title>Helianthus annuus Genome sequencing and assembly Release 2.</title>
        <authorList>
            <person name="Gouzy J."/>
            <person name="Langlade N."/>
            <person name="Munos S."/>
        </authorList>
    </citation>
    <scope>NUCLEOTIDE SEQUENCE</scope>
    <source>
        <tissue evidence="2">Leaves</tissue>
    </source>
</reference>